<proteinExistence type="predicted"/>
<dbReference type="PROSITE" id="PS51257">
    <property type="entry name" value="PROKAR_LIPOPROTEIN"/>
    <property type="match status" value="1"/>
</dbReference>
<dbReference type="Proteomes" id="UP000475117">
    <property type="component" value="Chromosome"/>
</dbReference>
<dbReference type="EMBL" id="CP066776">
    <property type="protein sequence ID" value="QQL46000.1"/>
    <property type="molecule type" value="Genomic_DNA"/>
</dbReference>
<dbReference type="AlphaFoldDB" id="A0A6B3L3H9"/>
<name>A0A6B3L3H9_9BACT</name>
<sequence length="172" mass="18754">MPARVPTLIACCALATSLSSCVSAWVYNAGDSFEEPKDRATAMARYGDPVLSGRWNKNTPLKQAIDQDAPTSYSSLSGDLSNRPWFHHYDVFVFRGKASAPQTAGGAATLNAVTLGTGEVIALPFALLDVTATPFKSHYLFAAYNANERRVYFKKMTKQEKAAAKRVRKSVE</sequence>
<dbReference type="KEGG" id="soa:G3M56_005320"/>
<evidence type="ECO:0000313" key="1">
    <source>
        <dbReference type="EMBL" id="QQL46000.1"/>
    </source>
</evidence>
<accession>A0A6B3L3H9</accession>
<reference evidence="1 2" key="1">
    <citation type="submission" date="2020-12" db="EMBL/GenBank/DDBJ databases">
        <title>Sulforoseuscoccus oceanibium gen. nov., sp. nov., a representative of the phylum Verrucomicrobia with special cytoplasmic membrane, and proposal of Sulforoseuscoccusaceae fam. nov.</title>
        <authorList>
            <person name="Xi F."/>
        </authorList>
    </citation>
    <scope>NUCLEOTIDE SEQUENCE [LARGE SCALE GENOMIC DNA]</scope>
    <source>
        <strain evidence="1 2">T37</strain>
    </source>
</reference>
<protein>
    <recommendedName>
        <fullName evidence="3">Lipoprotein</fullName>
    </recommendedName>
</protein>
<evidence type="ECO:0008006" key="3">
    <source>
        <dbReference type="Google" id="ProtNLM"/>
    </source>
</evidence>
<gene>
    <name evidence="1" type="ORF">G3M56_005320</name>
</gene>
<evidence type="ECO:0000313" key="2">
    <source>
        <dbReference type="Proteomes" id="UP000475117"/>
    </source>
</evidence>
<keyword evidence="2" id="KW-1185">Reference proteome</keyword>
<dbReference type="RefSeq" id="WP_164364207.1">
    <property type="nucleotide sequence ID" value="NZ_CP066776.1"/>
</dbReference>
<organism evidence="1 2">
    <name type="scientific">Sulfuriroseicoccus oceanibius</name>
    <dbReference type="NCBI Taxonomy" id="2707525"/>
    <lineage>
        <taxon>Bacteria</taxon>
        <taxon>Pseudomonadati</taxon>
        <taxon>Verrucomicrobiota</taxon>
        <taxon>Verrucomicrobiia</taxon>
        <taxon>Verrucomicrobiales</taxon>
        <taxon>Verrucomicrobiaceae</taxon>
        <taxon>Sulfuriroseicoccus</taxon>
    </lineage>
</organism>